<feature type="compositionally biased region" description="Low complexity" evidence="1">
    <location>
        <begin position="81"/>
        <end position="93"/>
    </location>
</feature>
<dbReference type="PANTHER" id="PTHR46741:SF4">
    <property type="entry name" value="FINGER FYVE DOMAIN PROTEIN, PUTATIVE (DUF1666)-RELATED"/>
    <property type="match status" value="1"/>
</dbReference>
<feature type="region of interest" description="Disordered" evidence="1">
    <location>
        <begin position="316"/>
        <end position="335"/>
    </location>
</feature>
<protein>
    <recommendedName>
        <fullName evidence="4">Ribosomal protein L34Ae</fullName>
    </recommendedName>
</protein>
<dbReference type="InterPro" id="IPR012870">
    <property type="entry name" value="DUF1666"/>
</dbReference>
<sequence length="742" mass="84932">MVQLMASVLGLLGFICNYVFYVFGVIFRFVFRSQGSDCKKEYDCSLIRFQQDNKTGSRDLNTEGFREEEESGFSLEKSESGNKSNGESENSMSAMAATSANKYEFVFGNGISGFLEEPKSMSFSVQELYLGSNDHSVCNNQMLNSEEEVVDLEKTEDSVESFGVRMDLEKAEQKTITENGVSEKEEIVVGLEKTEDSVESFGVGMVLEKAEHRTIIENGVSEKAEIVVGSEINSLAKNDSVDEVESVSEDCSLRFGSEPETMNSSGELSMNNHIIDSFAYEFLAYRNVDLGLESEGLLGNESEKIVEDIEEISSWDTSLSGPEEIAARDESIDSDSDEEYIELEPHFKNLSSLEDKTLFVRESVEFENKHKEEDLVQDETEPGYNLEKSEETNMGEKPFHSNSDYQDDYDFTWEHGDVIEQLKMELRNARTGGLPTILEEEEPESPNMIEGLKPLKIDVKFEFKDRMEEIQKVYKSYAERMRKLDMLNSQAMHAIGFLQLKDPVKSTSMQNSSASATKSLSHNIWSRKPRRVTADPMQNYIGELQSNLELVYVGQVCLSWEILHWQYGKVQELQEYNSHGFHQYNQVAGEFQLFQVLMQRFKENEAFQGPRVQNYVNNRCVLRNLLQVPIIRDDCMKDKKLRREEEEDAISSGMLVKIIEDSLRVFWEFLCTDKDEKNVILNTPQQNYINLQNAADLQLLMNTRADLQKKDKRLKDILRSGNCIVKRYMVIGYRFIATDKGK</sequence>
<evidence type="ECO:0000313" key="3">
    <source>
        <dbReference type="EMBL" id="SPD29846.1"/>
    </source>
</evidence>
<evidence type="ECO:0000256" key="2">
    <source>
        <dbReference type="SAM" id="Phobius"/>
    </source>
</evidence>
<name>A0A2N9IWS8_FAGSY</name>
<evidence type="ECO:0008006" key="4">
    <source>
        <dbReference type="Google" id="ProtNLM"/>
    </source>
</evidence>
<evidence type="ECO:0000256" key="1">
    <source>
        <dbReference type="SAM" id="MobiDB-lite"/>
    </source>
</evidence>
<keyword evidence="2" id="KW-0472">Membrane</keyword>
<organism evidence="3">
    <name type="scientific">Fagus sylvatica</name>
    <name type="common">Beechnut</name>
    <dbReference type="NCBI Taxonomy" id="28930"/>
    <lineage>
        <taxon>Eukaryota</taxon>
        <taxon>Viridiplantae</taxon>
        <taxon>Streptophyta</taxon>
        <taxon>Embryophyta</taxon>
        <taxon>Tracheophyta</taxon>
        <taxon>Spermatophyta</taxon>
        <taxon>Magnoliopsida</taxon>
        <taxon>eudicotyledons</taxon>
        <taxon>Gunneridae</taxon>
        <taxon>Pentapetalae</taxon>
        <taxon>rosids</taxon>
        <taxon>fabids</taxon>
        <taxon>Fagales</taxon>
        <taxon>Fagaceae</taxon>
        <taxon>Fagus</taxon>
    </lineage>
</organism>
<gene>
    <name evidence="3" type="ORF">FSB_LOCUS57728</name>
</gene>
<keyword evidence="2" id="KW-1133">Transmembrane helix</keyword>
<feature type="transmembrane region" description="Helical" evidence="2">
    <location>
        <begin position="6"/>
        <end position="31"/>
    </location>
</feature>
<proteinExistence type="predicted"/>
<feature type="compositionally biased region" description="Basic and acidic residues" evidence="1">
    <location>
        <begin position="55"/>
        <end position="65"/>
    </location>
</feature>
<dbReference type="AlphaFoldDB" id="A0A2N9IWS8"/>
<keyword evidence="2" id="KW-0812">Transmembrane</keyword>
<dbReference type="EMBL" id="OIVN01006290">
    <property type="protein sequence ID" value="SPD29846.1"/>
    <property type="molecule type" value="Genomic_DNA"/>
</dbReference>
<dbReference type="Pfam" id="PF07891">
    <property type="entry name" value="DUF1666"/>
    <property type="match status" value="1"/>
</dbReference>
<dbReference type="PANTHER" id="PTHR46741">
    <property type="entry name" value="OS09G0413600 PROTEIN"/>
    <property type="match status" value="1"/>
</dbReference>
<reference evidence="3" key="1">
    <citation type="submission" date="2018-02" db="EMBL/GenBank/DDBJ databases">
        <authorList>
            <person name="Cohen D.B."/>
            <person name="Kent A.D."/>
        </authorList>
    </citation>
    <scope>NUCLEOTIDE SEQUENCE</scope>
</reference>
<feature type="region of interest" description="Disordered" evidence="1">
    <location>
        <begin position="55"/>
        <end position="93"/>
    </location>
</feature>
<accession>A0A2N9IWS8</accession>